<evidence type="ECO:0000313" key="8">
    <source>
        <dbReference type="Proteomes" id="UP000515135"/>
    </source>
</evidence>
<keyword evidence="2" id="KW-0479">Metal-binding</keyword>
<keyword evidence="4" id="KW-0520">NAD</keyword>
<dbReference type="RefSeq" id="XP_019619412.1">
    <property type="nucleotide sequence ID" value="XM_019763853.1"/>
</dbReference>
<keyword evidence="3 6" id="KW-0560">Oxidoreductase</keyword>
<accession>A0A6P4YL25</accession>
<evidence type="ECO:0000256" key="6">
    <source>
        <dbReference type="RuleBase" id="RU003345"/>
    </source>
</evidence>
<dbReference type="FunFam" id="3.40.309.10:FF:000014">
    <property type="entry name" value="NAD/NADP-dependent betaine aldehyde dehydrogenase"/>
    <property type="match status" value="1"/>
</dbReference>
<evidence type="ECO:0000256" key="3">
    <source>
        <dbReference type="ARBA" id="ARBA00023002"/>
    </source>
</evidence>
<dbReference type="KEGG" id="bbel:109466188"/>
<name>A0A6P4YL25_BRABE</name>
<dbReference type="InterPro" id="IPR029510">
    <property type="entry name" value="Ald_DH_CS_GLU"/>
</dbReference>
<evidence type="ECO:0000313" key="9">
    <source>
        <dbReference type="RefSeq" id="XP_019619412.1"/>
    </source>
</evidence>
<proteinExistence type="inferred from homology"/>
<evidence type="ECO:0000259" key="7">
    <source>
        <dbReference type="Pfam" id="PF00171"/>
    </source>
</evidence>
<reference evidence="9 10" key="1">
    <citation type="submission" date="2025-04" db="UniProtKB">
        <authorList>
            <consortium name="RefSeq"/>
        </authorList>
    </citation>
    <scope>IDENTIFICATION</scope>
    <source>
        <tissue evidence="9 10">Gonad</tissue>
    </source>
</reference>
<dbReference type="Pfam" id="PF00171">
    <property type="entry name" value="Aldedh"/>
    <property type="match status" value="1"/>
</dbReference>
<dbReference type="RefSeq" id="XP_019619413.1">
    <property type="nucleotide sequence ID" value="XM_019763854.1"/>
</dbReference>
<dbReference type="InterPro" id="IPR016162">
    <property type="entry name" value="Ald_DH_N"/>
</dbReference>
<dbReference type="PROSITE" id="PS00687">
    <property type="entry name" value="ALDEHYDE_DEHYDR_GLU"/>
    <property type="match status" value="1"/>
</dbReference>
<keyword evidence="8" id="KW-1185">Reference proteome</keyword>
<dbReference type="FunFam" id="3.40.605.10:FF:000007">
    <property type="entry name" value="NAD/NADP-dependent betaine aldehyde dehydrogenase"/>
    <property type="match status" value="1"/>
</dbReference>
<dbReference type="InterPro" id="IPR015590">
    <property type="entry name" value="Aldehyde_DH_dom"/>
</dbReference>
<evidence type="ECO:0000256" key="2">
    <source>
        <dbReference type="ARBA" id="ARBA00022723"/>
    </source>
</evidence>
<comment type="similarity">
    <text evidence="1 6">Belongs to the aldehyde dehydrogenase family.</text>
</comment>
<evidence type="ECO:0000256" key="4">
    <source>
        <dbReference type="ARBA" id="ARBA00023027"/>
    </source>
</evidence>
<dbReference type="InterPro" id="IPR016160">
    <property type="entry name" value="Ald_DH_CS_CYS"/>
</dbReference>
<dbReference type="SUPFAM" id="SSF53720">
    <property type="entry name" value="ALDH-like"/>
    <property type="match status" value="1"/>
</dbReference>
<dbReference type="InterPro" id="IPR016163">
    <property type="entry name" value="Ald_DH_C"/>
</dbReference>
<evidence type="ECO:0000256" key="1">
    <source>
        <dbReference type="ARBA" id="ARBA00009986"/>
    </source>
</evidence>
<dbReference type="Gene3D" id="3.40.605.10">
    <property type="entry name" value="Aldehyde Dehydrogenase, Chain A, domain 1"/>
    <property type="match status" value="1"/>
</dbReference>
<dbReference type="OrthoDB" id="310895at2759"/>
<feature type="domain" description="Aldehyde dehydrogenase" evidence="7">
    <location>
        <begin position="49"/>
        <end position="504"/>
    </location>
</feature>
<dbReference type="GeneID" id="109466188"/>
<protein>
    <submittedName>
        <fullName evidence="9 10">4-trimethylaminobutyraldehyde dehydrogenase-like</fullName>
    </submittedName>
</protein>
<dbReference type="CDD" id="cd07090">
    <property type="entry name" value="ALDH_F9_TMBADH"/>
    <property type="match status" value="1"/>
</dbReference>
<dbReference type="AlphaFoldDB" id="A0A6P4YL25"/>
<dbReference type="NCBIfam" id="NF009725">
    <property type="entry name" value="PRK13252.1"/>
    <property type="match status" value="1"/>
</dbReference>
<dbReference type="GO" id="GO:0016620">
    <property type="term" value="F:oxidoreductase activity, acting on the aldehyde or oxo group of donors, NAD or NADP as acceptor"/>
    <property type="evidence" value="ECO:0007669"/>
    <property type="project" value="InterPro"/>
</dbReference>
<dbReference type="Gene3D" id="3.40.309.10">
    <property type="entry name" value="Aldehyde Dehydrogenase, Chain A, domain 2"/>
    <property type="match status" value="1"/>
</dbReference>
<dbReference type="Proteomes" id="UP000515135">
    <property type="component" value="Unplaced"/>
</dbReference>
<dbReference type="PROSITE" id="PS00070">
    <property type="entry name" value="ALDEHYDE_DEHYDR_CYS"/>
    <property type="match status" value="1"/>
</dbReference>
<dbReference type="InterPro" id="IPR016161">
    <property type="entry name" value="Ald_DH/histidinol_DH"/>
</dbReference>
<evidence type="ECO:0000313" key="10">
    <source>
        <dbReference type="RefSeq" id="XP_019619413.1"/>
    </source>
</evidence>
<sequence>MWLQQVVLRGVQVAGRRGVCSTVSNGKLPLHFNYINGERVSPLNPDPNQVMKVLEPATGELLIELQASGPDEVNRAVQCAKEAYSEWSQLTGLQRARIMQRAAQIIKDRQEEFAYWETRDTGKPIYEARMDIWTAIDAIEYFSGLAPSIAGQHVPLANGSFAYTKREPLGVCAGIGAWNYPIQMAGWKSAPALACGNTFVFKPSQFTPITAVMLGEVYTEAGLPHGCYNVVQGAGDTGTLLCEHPDIAKVSFTGSVPTGSKVMAAAAGGIKTVTLELGGKSPLIVFADANLDNAVGGAMLGNFLSQGEVCSNATRVFVENSVMDQFLQRLVERTGRMKIGDPMDDDTRVGAMIHQDQADKVMTYLDGAKKEGAVVACGGELVTPDDPRLKGSYISPCVLTNCHDDMTVVQEEVFGPVVSILGFDTEEEVIQRANNTEYGLAGGVFTNDLTRAHRVIAQMQAGTCYINNFNIIDVAVPFGGFKKSGLGRENGLVTLEYYTQVKTVYVEMGDVDAPF</sequence>
<gene>
    <name evidence="9 10" type="primary">LOC109466188</name>
</gene>
<dbReference type="PANTHER" id="PTHR11699">
    <property type="entry name" value="ALDEHYDE DEHYDROGENASE-RELATED"/>
    <property type="match status" value="1"/>
</dbReference>
<organism evidence="8 9">
    <name type="scientific">Branchiostoma belcheri</name>
    <name type="common">Amphioxus</name>
    <dbReference type="NCBI Taxonomy" id="7741"/>
    <lineage>
        <taxon>Eukaryota</taxon>
        <taxon>Metazoa</taxon>
        <taxon>Chordata</taxon>
        <taxon>Cephalochordata</taxon>
        <taxon>Leptocardii</taxon>
        <taxon>Amphioxiformes</taxon>
        <taxon>Branchiostomatidae</taxon>
        <taxon>Branchiostoma</taxon>
    </lineage>
</organism>
<evidence type="ECO:0000256" key="5">
    <source>
        <dbReference type="PROSITE-ProRule" id="PRU10007"/>
    </source>
</evidence>
<feature type="active site" evidence="5">
    <location>
        <position position="276"/>
    </location>
</feature>
<dbReference type="GO" id="GO:0046872">
    <property type="term" value="F:metal ion binding"/>
    <property type="evidence" value="ECO:0007669"/>
    <property type="project" value="UniProtKB-KW"/>
</dbReference>